<dbReference type="GO" id="GO:0016491">
    <property type="term" value="F:oxidoreductase activity"/>
    <property type="evidence" value="ECO:0007669"/>
    <property type="project" value="UniProtKB-KW"/>
</dbReference>
<keyword evidence="5" id="KW-1185">Reference proteome</keyword>
<feature type="compositionally biased region" description="Low complexity" evidence="2">
    <location>
        <begin position="637"/>
        <end position="646"/>
    </location>
</feature>
<protein>
    <submittedName>
        <fullName evidence="4">FAD dependent oxidoreductase</fullName>
    </submittedName>
</protein>
<feature type="compositionally biased region" description="Gly residues" evidence="2">
    <location>
        <begin position="623"/>
        <end position="636"/>
    </location>
</feature>
<sequence>MGSFWLIHHHHHQQQQQQQQQKNGDNGIAIACPRGVCPGYLSPPGSPIYVATPSAAWMQIYNDTNTSRRSDLCFVGNGIHPIEFLVEDCTLVVPHFAVLQLCRHDDPLQMGNDGSGPIQTTHRSPPTVIYGKHAASVANILQRHGVNTRIVESFSEIRLYAGMKLLWASCMWLLCHDRSFNNNNKYKHEPLTVRQVHEQRQADLDRLVDELFPSLQDLVIVNTKKQQSKLLSKGTIADYMRNYSQSIPQAIPSKDLALSEFQERNGVFFNNHQTYHRQLLLQHFTVNDVDMTSNNTSSIIRTESSSKSNDDRVTVDLDRIGLKVSGTRVRNNKYTVQGPASDEKRVIIVGGGMMGSSIALALASRRPHWNITVIDESEEYDMGKTTNSSWAWLNANNKQPKSYQALNQLGIHAWKNHPSIRHLVSWLGSLVRFRDYPDFVADGGYPLEGPLTSSRIAQLEPLSNWNAEDTTTKDRGDNEGGYTFFFPDEGCVDPSAAVRTIRQEARERGVNFKCGHTVTNLIYKNEIDIILSIQNCGSDRETSTPSDQTEITADLIVSAAGCGISNKILGGIPLLHRPGRIEYAALKKTTSNQGSKKRHHLRRILVDAVRSSHVLQRSNGEIVAGGGGKLEFGGSSGSDSPGSENEGTADAPQSSDSASLLELASPLAPLAIADFESKKISHAVRPMPKDGLPVVGFQRPGLYVAVTHSGITLGPLLAEMAAAEITESVSLETLESYRPTRFATTFT</sequence>
<reference evidence="4" key="1">
    <citation type="journal article" date="2021" name="Sci. Rep.">
        <title>Diploid genomic architecture of Nitzschia inconspicua, an elite biomass production diatom.</title>
        <authorList>
            <person name="Oliver A."/>
            <person name="Podell S."/>
            <person name="Pinowska A."/>
            <person name="Traller J.C."/>
            <person name="Smith S.R."/>
            <person name="McClure R."/>
            <person name="Beliaev A."/>
            <person name="Bohutskyi P."/>
            <person name="Hill E.A."/>
            <person name="Rabines A."/>
            <person name="Zheng H."/>
            <person name="Allen L.Z."/>
            <person name="Kuo A."/>
            <person name="Grigoriev I.V."/>
            <person name="Allen A.E."/>
            <person name="Hazlebeck D."/>
            <person name="Allen E.E."/>
        </authorList>
    </citation>
    <scope>NUCLEOTIDE SEQUENCE</scope>
    <source>
        <strain evidence="4">Hildebrandi</strain>
    </source>
</reference>
<comment type="caution">
    <text evidence="4">The sequence shown here is derived from an EMBL/GenBank/DDBJ whole genome shotgun (WGS) entry which is preliminary data.</text>
</comment>
<evidence type="ECO:0000313" key="5">
    <source>
        <dbReference type="Proteomes" id="UP000693970"/>
    </source>
</evidence>
<evidence type="ECO:0000313" key="4">
    <source>
        <dbReference type="EMBL" id="KAG7350793.1"/>
    </source>
</evidence>
<gene>
    <name evidence="4" type="ORF">IV203_010153</name>
</gene>
<evidence type="ECO:0000259" key="3">
    <source>
        <dbReference type="Pfam" id="PF01266"/>
    </source>
</evidence>
<evidence type="ECO:0000256" key="1">
    <source>
        <dbReference type="ARBA" id="ARBA00023002"/>
    </source>
</evidence>
<name>A0A9K3KX38_9STRA</name>
<accession>A0A9K3KX38</accession>
<dbReference type="PANTHER" id="PTHR13847">
    <property type="entry name" value="SARCOSINE DEHYDROGENASE-RELATED"/>
    <property type="match status" value="1"/>
</dbReference>
<feature type="region of interest" description="Disordered" evidence="2">
    <location>
        <begin position="620"/>
        <end position="658"/>
    </location>
</feature>
<feature type="domain" description="FAD dependent oxidoreductase" evidence="3">
    <location>
        <begin position="345"/>
        <end position="723"/>
    </location>
</feature>
<dbReference type="InterPro" id="IPR006076">
    <property type="entry name" value="FAD-dep_OxRdtase"/>
</dbReference>
<dbReference type="EMBL" id="JAGRRH010000018">
    <property type="protein sequence ID" value="KAG7350793.1"/>
    <property type="molecule type" value="Genomic_DNA"/>
</dbReference>
<dbReference type="Proteomes" id="UP000693970">
    <property type="component" value="Unassembled WGS sequence"/>
</dbReference>
<dbReference type="AlphaFoldDB" id="A0A9K3KX38"/>
<organism evidence="4 5">
    <name type="scientific">Nitzschia inconspicua</name>
    <dbReference type="NCBI Taxonomy" id="303405"/>
    <lineage>
        <taxon>Eukaryota</taxon>
        <taxon>Sar</taxon>
        <taxon>Stramenopiles</taxon>
        <taxon>Ochrophyta</taxon>
        <taxon>Bacillariophyta</taxon>
        <taxon>Bacillariophyceae</taxon>
        <taxon>Bacillariophycidae</taxon>
        <taxon>Bacillariales</taxon>
        <taxon>Bacillariaceae</taxon>
        <taxon>Nitzschia</taxon>
    </lineage>
</organism>
<evidence type="ECO:0000256" key="2">
    <source>
        <dbReference type="SAM" id="MobiDB-lite"/>
    </source>
</evidence>
<dbReference type="OrthoDB" id="46857at2759"/>
<keyword evidence="1" id="KW-0560">Oxidoreductase</keyword>
<dbReference type="Pfam" id="PF01266">
    <property type="entry name" value="DAO"/>
    <property type="match status" value="1"/>
</dbReference>
<dbReference type="GO" id="GO:0005737">
    <property type="term" value="C:cytoplasm"/>
    <property type="evidence" value="ECO:0007669"/>
    <property type="project" value="TreeGrafter"/>
</dbReference>
<reference evidence="4" key="2">
    <citation type="submission" date="2021-04" db="EMBL/GenBank/DDBJ databases">
        <authorList>
            <person name="Podell S."/>
        </authorList>
    </citation>
    <scope>NUCLEOTIDE SEQUENCE</scope>
    <source>
        <strain evidence="4">Hildebrandi</strain>
    </source>
</reference>
<proteinExistence type="predicted"/>
<dbReference type="PANTHER" id="PTHR13847:SF289">
    <property type="entry name" value="GLYCINE OXIDASE"/>
    <property type="match status" value="1"/>
</dbReference>